<keyword evidence="2" id="KW-1185">Reference proteome</keyword>
<protein>
    <submittedName>
        <fullName evidence="1">Uncharacterized protein</fullName>
    </submittedName>
</protein>
<sequence>MSMRSHGVQEEYVRWTKLLYAKPTSVVRCAAGTSRPFPVQVGVHHSHPAVHTVQRQDNEGNPEAAFVEPTLCRRCHARVGVSE</sequence>
<accession>A0ABR1EJ89</accession>
<gene>
    <name evidence="1" type="primary">Necator_chrX.g23386</name>
    <name evidence="1" type="ORF">RB195_023223</name>
</gene>
<proteinExistence type="predicted"/>
<comment type="caution">
    <text evidence="1">The sequence shown here is derived from an EMBL/GenBank/DDBJ whole genome shotgun (WGS) entry which is preliminary data.</text>
</comment>
<evidence type="ECO:0000313" key="1">
    <source>
        <dbReference type="EMBL" id="KAK6762420.1"/>
    </source>
</evidence>
<evidence type="ECO:0000313" key="2">
    <source>
        <dbReference type="Proteomes" id="UP001303046"/>
    </source>
</evidence>
<reference evidence="1 2" key="1">
    <citation type="submission" date="2023-08" db="EMBL/GenBank/DDBJ databases">
        <title>A Necator americanus chromosomal reference genome.</title>
        <authorList>
            <person name="Ilik V."/>
            <person name="Petrzelkova K.J."/>
            <person name="Pardy F."/>
            <person name="Fuh T."/>
            <person name="Niatou-Singa F.S."/>
            <person name="Gouil Q."/>
            <person name="Baker L."/>
            <person name="Ritchie M.E."/>
            <person name="Jex A.R."/>
            <person name="Gazzola D."/>
            <person name="Li H."/>
            <person name="Toshio Fujiwara R."/>
            <person name="Zhan B."/>
            <person name="Aroian R.V."/>
            <person name="Pafco B."/>
            <person name="Schwarz E.M."/>
        </authorList>
    </citation>
    <scope>NUCLEOTIDE SEQUENCE [LARGE SCALE GENOMIC DNA]</scope>
    <source>
        <strain evidence="1 2">Aroian</strain>
        <tissue evidence="1">Whole animal</tissue>
    </source>
</reference>
<name>A0ABR1EJ89_NECAM</name>
<dbReference type="EMBL" id="JAVFWL010000006">
    <property type="protein sequence ID" value="KAK6762420.1"/>
    <property type="molecule type" value="Genomic_DNA"/>
</dbReference>
<dbReference type="Proteomes" id="UP001303046">
    <property type="component" value="Unassembled WGS sequence"/>
</dbReference>
<organism evidence="1 2">
    <name type="scientific">Necator americanus</name>
    <name type="common">Human hookworm</name>
    <dbReference type="NCBI Taxonomy" id="51031"/>
    <lineage>
        <taxon>Eukaryota</taxon>
        <taxon>Metazoa</taxon>
        <taxon>Ecdysozoa</taxon>
        <taxon>Nematoda</taxon>
        <taxon>Chromadorea</taxon>
        <taxon>Rhabditida</taxon>
        <taxon>Rhabditina</taxon>
        <taxon>Rhabditomorpha</taxon>
        <taxon>Strongyloidea</taxon>
        <taxon>Ancylostomatidae</taxon>
        <taxon>Bunostominae</taxon>
        <taxon>Necator</taxon>
    </lineage>
</organism>